<comment type="subcellular location">
    <subcellularLocation>
        <location evidence="1">Cell outer membrane</location>
        <topology evidence="1">Multi-pass membrane protein</topology>
    </subcellularLocation>
</comment>
<dbReference type="InterPro" id="IPR036737">
    <property type="entry name" value="OmpA-like_sf"/>
</dbReference>
<reference evidence="13" key="1">
    <citation type="submission" date="2023-03" db="EMBL/GenBank/DDBJ databases">
        <title>Edaphobacter sp.</title>
        <authorList>
            <person name="Huber K.J."/>
            <person name="Papendorf J."/>
            <person name="Pilke C."/>
            <person name="Bunk B."/>
            <person name="Sproeer C."/>
            <person name="Pester M."/>
        </authorList>
    </citation>
    <scope>NUCLEOTIDE SEQUENCE</scope>
    <source>
        <strain evidence="13">DSM 110680</strain>
    </source>
</reference>
<name>A0AAU7DPQ3_9BACT</name>
<keyword evidence="4" id="KW-0812">Transmembrane</keyword>
<evidence type="ECO:0000256" key="1">
    <source>
        <dbReference type="ARBA" id="ARBA00004571"/>
    </source>
</evidence>
<dbReference type="RefSeq" id="WP_348264608.1">
    <property type="nucleotide sequence ID" value="NZ_CP121196.1"/>
</dbReference>
<feature type="signal peptide" evidence="11">
    <location>
        <begin position="1"/>
        <end position="26"/>
    </location>
</feature>
<evidence type="ECO:0000256" key="3">
    <source>
        <dbReference type="ARBA" id="ARBA00022452"/>
    </source>
</evidence>
<dbReference type="InterPro" id="IPR006664">
    <property type="entry name" value="OMP_bac"/>
</dbReference>
<evidence type="ECO:0000256" key="9">
    <source>
        <dbReference type="PROSITE-ProRule" id="PRU00473"/>
    </source>
</evidence>
<dbReference type="GO" id="GO:0006811">
    <property type="term" value="P:monoatomic ion transport"/>
    <property type="evidence" value="ECO:0007669"/>
    <property type="project" value="UniProtKB-KW"/>
</dbReference>
<evidence type="ECO:0000256" key="2">
    <source>
        <dbReference type="ARBA" id="ARBA00022448"/>
    </source>
</evidence>
<dbReference type="SUPFAM" id="SSF49299">
    <property type="entry name" value="PKD domain"/>
    <property type="match status" value="1"/>
</dbReference>
<accession>A0AAU7DPQ3</accession>
<evidence type="ECO:0000313" key="13">
    <source>
        <dbReference type="EMBL" id="XBH19391.1"/>
    </source>
</evidence>
<protein>
    <submittedName>
        <fullName evidence="13">OmpA family protein</fullName>
    </submittedName>
</protein>
<evidence type="ECO:0000256" key="8">
    <source>
        <dbReference type="ARBA" id="ARBA00023237"/>
    </source>
</evidence>
<keyword evidence="8" id="KW-0998">Cell outer membrane</keyword>
<dbReference type="Pfam" id="PF00691">
    <property type="entry name" value="OmpA"/>
    <property type="match status" value="1"/>
</dbReference>
<keyword evidence="7 9" id="KW-0472">Membrane</keyword>
<evidence type="ECO:0000256" key="10">
    <source>
        <dbReference type="SAM" id="MobiDB-lite"/>
    </source>
</evidence>
<dbReference type="GO" id="GO:0015288">
    <property type="term" value="F:porin activity"/>
    <property type="evidence" value="ECO:0007669"/>
    <property type="project" value="UniProtKB-KW"/>
</dbReference>
<dbReference type="Gene3D" id="2.60.40.10">
    <property type="entry name" value="Immunoglobulins"/>
    <property type="match status" value="1"/>
</dbReference>
<keyword evidence="6" id="KW-0626">Porin</keyword>
<feature type="chain" id="PRO_5043672107" evidence="11">
    <location>
        <begin position="27"/>
        <end position="603"/>
    </location>
</feature>
<evidence type="ECO:0000256" key="5">
    <source>
        <dbReference type="ARBA" id="ARBA00023065"/>
    </source>
</evidence>
<feature type="region of interest" description="Disordered" evidence="10">
    <location>
        <begin position="320"/>
        <end position="351"/>
    </location>
</feature>
<evidence type="ECO:0000259" key="12">
    <source>
        <dbReference type="PROSITE" id="PS51123"/>
    </source>
</evidence>
<dbReference type="SUPFAM" id="SSF56925">
    <property type="entry name" value="OMPA-like"/>
    <property type="match status" value="1"/>
</dbReference>
<dbReference type="PANTHER" id="PTHR30329">
    <property type="entry name" value="STATOR ELEMENT OF FLAGELLAR MOTOR COMPLEX"/>
    <property type="match status" value="1"/>
</dbReference>
<feature type="compositionally biased region" description="Polar residues" evidence="10">
    <location>
        <begin position="336"/>
        <end position="351"/>
    </location>
</feature>
<feature type="domain" description="OmpA-like" evidence="12">
    <location>
        <begin position="418"/>
        <end position="569"/>
    </location>
</feature>
<dbReference type="InterPro" id="IPR035986">
    <property type="entry name" value="PKD_dom_sf"/>
</dbReference>
<keyword evidence="3" id="KW-1134">Transmembrane beta strand</keyword>
<sequence>MFSRISKITRLALTVACASVMPIAIAAQDAAQPPAAPAPAPKAASAPAPSKWDLFAGYSYLAPKGSLVNNSTQQDDAKSVACCADVSLARYFSNYFGVQIEGDFHKNGGNNVTVVHNQFAGGSGGLIVRLPTSDITPFVHALIGGESVSSTYYPSNKWGMVLTAGGGVDYNTPLLDHHLAIRVFQADYQYTHENMYPVTRLNLNMARLSTGVVVSFGSMAPPPTVTIACAAQPTAVFQGEPVAVTATVGNQLPKDHVIYSWSGNGVTGTDTNAKVDTSNLAPGSYTVNCGVKEGKPGKEGLKPWESASGTATFTVKEFEPPTLSCSANPTDLKPGDSSTITSQGVSPQNRPLTYTYQASGGTISGSGTTATYSSTGAQTGPVQITCSVSDDKSHTATANTSVTIQPPPPPPGPSPEQVRLEARLALHSIFFPTAQPREKHPEGGLVESQQTTLTTLATDFKSYLQFKPDAHLTLTGHTDPRGTEKYNQALSERRVNRAKDFLVSQGISASAIDVQALGESQQLSKDEVKALVESNPEISDQDKKKVLRQIQTIYLAQNRRVDITLANTGQQSVKLYPFNAADSATLLDQKAPVHGKKKAAPKK</sequence>
<dbReference type="PANTHER" id="PTHR30329:SF21">
    <property type="entry name" value="LIPOPROTEIN YIAD-RELATED"/>
    <property type="match status" value="1"/>
</dbReference>
<dbReference type="InterPro" id="IPR050330">
    <property type="entry name" value="Bact_OuterMem_StrucFunc"/>
</dbReference>
<evidence type="ECO:0000256" key="4">
    <source>
        <dbReference type="ARBA" id="ARBA00022692"/>
    </source>
</evidence>
<dbReference type="EMBL" id="CP121196">
    <property type="protein sequence ID" value="XBH19391.1"/>
    <property type="molecule type" value="Genomic_DNA"/>
</dbReference>
<dbReference type="PRINTS" id="PR01021">
    <property type="entry name" value="OMPADOMAIN"/>
</dbReference>
<dbReference type="InterPro" id="IPR006665">
    <property type="entry name" value="OmpA-like"/>
</dbReference>
<dbReference type="CDD" id="cd07185">
    <property type="entry name" value="OmpA_C-like"/>
    <property type="match status" value="1"/>
</dbReference>
<dbReference type="Gene3D" id="3.30.1330.60">
    <property type="entry name" value="OmpA-like domain"/>
    <property type="match status" value="1"/>
</dbReference>
<dbReference type="GO" id="GO:0009279">
    <property type="term" value="C:cell outer membrane"/>
    <property type="evidence" value="ECO:0007669"/>
    <property type="project" value="UniProtKB-SubCell"/>
</dbReference>
<proteinExistence type="predicted"/>
<keyword evidence="5" id="KW-0406">Ion transport</keyword>
<dbReference type="InterPro" id="IPR011250">
    <property type="entry name" value="OMP/PagP_B-barrel"/>
</dbReference>
<organism evidence="13">
    <name type="scientific">Telmatobacter sp. DSM 110680</name>
    <dbReference type="NCBI Taxonomy" id="3036704"/>
    <lineage>
        <taxon>Bacteria</taxon>
        <taxon>Pseudomonadati</taxon>
        <taxon>Acidobacteriota</taxon>
        <taxon>Terriglobia</taxon>
        <taxon>Terriglobales</taxon>
        <taxon>Acidobacteriaceae</taxon>
        <taxon>Telmatobacter</taxon>
    </lineage>
</organism>
<keyword evidence="2" id="KW-0813">Transport</keyword>
<dbReference type="PROSITE" id="PS51123">
    <property type="entry name" value="OMPA_2"/>
    <property type="match status" value="1"/>
</dbReference>
<evidence type="ECO:0000256" key="11">
    <source>
        <dbReference type="SAM" id="SignalP"/>
    </source>
</evidence>
<feature type="compositionally biased region" description="Polar residues" evidence="10">
    <location>
        <begin position="395"/>
        <end position="404"/>
    </location>
</feature>
<gene>
    <name evidence="13" type="ORF">P8935_08745</name>
</gene>
<evidence type="ECO:0000256" key="7">
    <source>
        <dbReference type="ARBA" id="ARBA00023136"/>
    </source>
</evidence>
<feature type="compositionally biased region" description="Pro residues" evidence="10">
    <location>
        <begin position="405"/>
        <end position="414"/>
    </location>
</feature>
<dbReference type="InterPro" id="IPR013783">
    <property type="entry name" value="Ig-like_fold"/>
</dbReference>
<evidence type="ECO:0000256" key="6">
    <source>
        <dbReference type="ARBA" id="ARBA00023114"/>
    </source>
</evidence>
<dbReference type="GO" id="GO:0046930">
    <property type="term" value="C:pore complex"/>
    <property type="evidence" value="ECO:0007669"/>
    <property type="project" value="UniProtKB-KW"/>
</dbReference>
<dbReference type="AlphaFoldDB" id="A0AAU7DPQ3"/>
<dbReference type="SUPFAM" id="SSF103088">
    <property type="entry name" value="OmpA-like"/>
    <property type="match status" value="1"/>
</dbReference>
<feature type="region of interest" description="Disordered" evidence="10">
    <location>
        <begin position="391"/>
        <end position="416"/>
    </location>
</feature>
<keyword evidence="11" id="KW-0732">Signal</keyword>